<dbReference type="Proteomes" id="UP000657372">
    <property type="component" value="Unassembled WGS sequence"/>
</dbReference>
<dbReference type="EMBL" id="JADOEL010000001">
    <property type="protein sequence ID" value="MBF8176059.1"/>
    <property type="molecule type" value="Genomic_DNA"/>
</dbReference>
<reference evidence="1 2" key="1">
    <citation type="submission" date="2020-11" db="EMBL/GenBank/DDBJ databases">
        <title>WGS of Herminiimonas contaminans strain Marseille-Q4544 isolated from planarians Schmidtea mediterranea.</title>
        <authorList>
            <person name="Kangale L."/>
        </authorList>
    </citation>
    <scope>NUCLEOTIDE SEQUENCE [LARGE SCALE GENOMIC DNA]</scope>
    <source>
        <strain evidence="1 2">Marseille-Q4544</strain>
    </source>
</reference>
<protein>
    <recommendedName>
        <fullName evidence="3">Abortive infection Abi-like protein</fullName>
    </recommendedName>
</protein>
<keyword evidence="2" id="KW-1185">Reference proteome</keyword>
<accession>A0ABS0EMR3</accession>
<gene>
    <name evidence="1" type="ORF">IXC47_00020</name>
</gene>
<sequence>MIGSRTRYSLAQFLELQQKDFCVALVNKHGMRISEINPQQVSDLTNCLLSANDKNLLSLVKEVAQTGGDLRSRVSPKYCYDERFSDMCRCLQLDGYFIEGRNITQTDPSISDSPSLDDDLLIELNASGLPDAEEIILKINSASELFRTSPPNYNACLNDIRVALETLAKAIAVAMQSNSSPHYDNTKWGSVIGFLKIVGFITPEEEKGLAGVYGFVSPGSHRPVGISEEQMARLGRSLALSMCWFLIKSHKAAQ</sequence>
<dbReference type="RefSeq" id="WP_195874335.1">
    <property type="nucleotide sequence ID" value="NZ_JADOEL010000001.1"/>
</dbReference>
<name>A0ABS0EMR3_9BURK</name>
<proteinExistence type="predicted"/>
<organism evidence="1 2">
    <name type="scientific">Herminiimonas contaminans</name>
    <dbReference type="NCBI Taxonomy" id="1111140"/>
    <lineage>
        <taxon>Bacteria</taxon>
        <taxon>Pseudomonadati</taxon>
        <taxon>Pseudomonadota</taxon>
        <taxon>Betaproteobacteria</taxon>
        <taxon>Burkholderiales</taxon>
        <taxon>Oxalobacteraceae</taxon>
        <taxon>Herminiimonas</taxon>
    </lineage>
</organism>
<evidence type="ECO:0008006" key="3">
    <source>
        <dbReference type="Google" id="ProtNLM"/>
    </source>
</evidence>
<evidence type="ECO:0000313" key="2">
    <source>
        <dbReference type="Proteomes" id="UP000657372"/>
    </source>
</evidence>
<evidence type="ECO:0000313" key="1">
    <source>
        <dbReference type="EMBL" id="MBF8176059.1"/>
    </source>
</evidence>
<comment type="caution">
    <text evidence="1">The sequence shown here is derived from an EMBL/GenBank/DDBJ whole genome shotgun (WGS) entry which is preliminary data.</text>
</comment>